<feature type="region of interest" description="Disordered" evidence="1">
    <location>
        <begin position="118"/>
        <end position="157"/>
    </location>
</feature>
<dbReference type="EMBL" id="CP049109">
    <property type="protein sequence ID" value="QIG79260.1"/>
    <property type="molecule type" value="Genomic_DNA"/>
</dbReference>
<dbReference type="RefSeq" id="WP_165326261.1">
    <property type="nucleotide sequence ID" value="NZ_CP049109.1"/>
</dbReference>
<accession>A0A6G6Y2Y5</accession>
<name>A0A6G6Y2Y5_9SPHN</name>
<evidence type="ECO:0000313" key="4">
    <source>
        <dbReference type="Proteomes" id="UP000501568"/>
    </source>
</evidence>
<dbReference type="KEGG" id="spzr:G5C33_05265"/>
<feature type="compositionally biased region" description="Basic and acidic residues" evidence="1">
    <location>
        <begin position="118"/>
        <end position="133"/>
    </location>
</feature>
<dbReference type="InterPro" id="IPR009875">
    <property type="entry name" value="PilZ_domain"/>
</dbReference>
<organism evidence="3 4">
    <name type="scientific">Stakelama tenebrarum</name>
    <dbReference type="NCBI Taxonomy" id="2711215"/>
    <lineage>
        <taxon>Bacteria</taxon>
        <taxon>Pseudomonadati</taxon>
        <taxon>Pseudomonadota</taxon>
        <taxon>Alphaproteobacteria</taxon>
        <taxon>Sphingomonadales</taxon>
        <taxon>Sphingomonadaceae</taxon>
        <taxon>Stakelama</taxon>
    </lineage>
</organism>
<evidence type="ECO:0000256" key="1">
    <source>
        <dbReference type="SAM" id="MobiDB-lite"/>
    </source>
</evidence>
<protein>
    <recommendedName>
        <fullName evidence="2">PilZ domain-containing protein</fullName>
    </recommendedName>
</protein>
<sequence length="157" mass="17100">MLVGKVEILGNVDRRGAIRFDVGAASTLRAGDGRPLEVIVEDFSRTGFRFLADLSLPVDTLVSLGLSGAGARLACIVWRDGRAHGCMFLEPLTQEEITRAFRGQDEIVADLAASLEQRAVDRTGRPAPEEDGGKPNGEIGGGRLRRLFRRPEDDENR</sequence>
<evidence type="ECO:0000313" key="3">
    <source>
        <dbReference type="EMBL" id="QIG79260.1"/>
    </source>
</evidence>
<dbReference type="Proteomes" id="UP000501568">
    <property type="component" value="Chromosome"/>
</dbReference>
<dbReference type="AlphaFoldDB" id="A0A6G6Y2Y5"/>
<evidence type="ECO:0000259" key="2">
    <source>
        <dbReference type="Pfam" id="PF07238"/>
    </source>
</evidence>
<feature type="domain" description="PilZ" evidence="2">
    <location>
        <begin position="13"/>
        <end position="96"/>
    </location>
</feature>
<keyword evidence="4" id="KW-1185">Reference proteome</keyword>
<proteinExistence type="predicted"/>
<dbReference type="Pfam" id="PF07238">
    <property type="entry name" value="PilZ"/>
    <property type="match status" value="1"/>
</dbReference>
<reference evidence="3 4" key="1">
    <citation type="submission" date="2020-02" db="EMBL/GenBank/DDBJ databases">
        <authorList>
            <person name="Zheng R.K."/>
            <person name="Sun C.M."/>
        </authorList>
    </citation>
    <scope>NUCLEOTIDE SEQUENCE [LARGE SCALE GENOMIC DNA]</scope>
    <source>
        <strain evidence="4">zrk23</strain>
    </source>
</reference>
<dbReference type="SUPFAM" id="SSF141371">
    <property type="entry name" value="PilZ domain-like"/>
    <property type="match status" value="1"/>
</dbReference>
<gene>
    <name evidence="3" type="ORF">G5C33_05265</name>
</gene>
<dbReference type="GO" id="GO:0035438">
    <property type="term" value="F:cyclic-di-GMP binding"/>
    <property type="evidence" value="ECO:0007669"/>
    <property type="project" value="InterPro"/>
</dbReference>